<evidence type="ECO:0000256" key="1">
    <source>
        <dbReference type="ARBA" id="ARBA00006471"/>
    </source>
</evidence>
<gene>
    <name evidence="5" type="primary">rpsH</name>
    <name evidence="7" type="ORF">UY83_C0001G0072</name>
</gene>
<keyword evidence="3 5" id="KW-0687">Ribonucleoprotein</keyword>
<dbReference type="FunFam" id="3.30.1490.10:FF:000001">
    <property type="entry name" value="30S ribosomal protein S8"/>
    <property type="match status" value="1"/>
</dbReference>
<evidence type="ECO:0000256" key="4">
    <source>
        <dbReference type="ARBA" id="ARBA00035258"/>
    </source>
</evidence>
<sequence>MVNDPISDLLIRLQNASRAGKTHVGIPHSRMKISIAKILKREGYLAGADKKNNTLTLSLLYKNGRSAISGVKRISKLSRRIYLGVRDLRPVKRGYGTLVLSTPEGVMTGKEARQKRTGGEALFEIW</sequence>
<keyword evidence="5" id="KW-0694">RNA-binding</keyword>
<dbReference type="PROSITE" id="PS00053">
    <property type="entry name" value="RIBOSOMAL_S8"/>
    <property type="match status" value="1"/>
</dbReference>
<evidence type="ECO:0000256" key="6">
    <source>
        <dbReference type="RuleBase" id="RU003660"/>
    </source>
</evidence>
<accession>A0A0G1XYH4</accession>
<dbReference type="Gene3D" id="3.30.1370.30">
    <property type="match status" value="1"/>
</dbReference>
<dbReference type="GO" id="GO:0005840">
    <property type="term" value="C:ribosome"/>
    <property type="evidence" value="ECO:0007669"/>
    <property type="project" value="UniProtKB-KW"/>
</dbReference>
<dbReference type="EMBL" id="LCRO01000001">
    <property type="protein sequence ID" value="KKW36041.1"/>
    <property type="molecule type" value="Genomic_DNA"/>
</dbReference>
<dbReference type="AlphaFoldDB" id="A0A0G1XYH4"/>
<dbReference type="SUPFAM" id="SSF56047">
    <property type="entry name" value="Ribosomal protein S8"/>
    <property type="match status" value="1"/>
</dbReference>
<dbReference type="InterPro" id="IPR000630">
    <property type="entry name" value="Ribosomal_uS8"/>
</dbReference>
<keyword evidence="2 5" id="KW-0689">Ribosomal protein</keyword>
<dbReference type="GO" id="GO:0005737">
    <property type="term" value="C:cytoplasm"/>
    <property type="evidence" value="ECO:0007669"/>
    <property type="project" value="UniProtKB-ARBA"/>
</dbReference>
<evidence type="ECO:0000256" key="2">
    <source>
        <dbReference type="ARBA" id="ARBA00022980"/>
    </source>
</evidence>
<comment type="similarity">
    <text evidence="1 5 6">Belongs to the universal ribosomal protein uS8 family.</text>
</comment>
<dbReference type="InterPro" id="IPR035987">
    <property type="entry name" value="Ribosomal_uS8_sf"/>
</dbReference>
<keyword evidence="5" id="KW-0699">rRNA-binding</keyword>
<dbReference type="NCBIfam" id="NF001109">
    <property type="entry name" value="PRK00136.1"/>
    <property type="match status" value="1"/>
</dbReference>
<comment type="subunit">
    <text evidence="5">Part of the 30S ribosomal subunit. Contacts proteins S5 and S12.</text>
</comment>
<dbReference type="GO" id="GO:0019843">
    <property type="term" value="F:rRNA binding"/>
    <property type="evidence" value="ECO:0007669"/>
    <property type="project" value="UniProtKB-UniRule"/>
</dbReference>
<organism evidence="7 8">
    <name type="scientific">Candidatus Adlerbacteria bacterium GW2011_GWA1_54_10</name>
    <dbReference type="NCBI Taxonomy" id="1618605"/>
    <lineage>
        <taxon>Bacteria</taxon>
        <taxon>Candidatus Adleribacteriota</taxon>
    </lineage>
</organism>
<dbReference type="InterPro" id="IPR047863">
    <property type="entry name" value="Ribosomal_uS8_CS"/>
</dbReference>
<dbReference type="HAMAP" id="MF_01302_B">
    <property type="entry name" value="Ribosomal_uS8_B"/>
    <property type="match status" value="1"/>
</dbReference>
<dbReference type="Gene3D" id="3.30.1490.10">
    <property type="match status" value="1"/>
</dbReference>
<evidence type="ECO:0000256" key="5">
    <source>
        <dbReference type="HAMAP-Rule" id="MF_01302"/>
    </source>
</evidence>
<dbReference type="GO" id="GO:0006412">
    <property type="term" value="P:translation"/>
    <property type="evidence" value="ECO:0007669"/>
    <property type="project" value="UniProtKB-UniRule"/>
</dbReference>
<evidence type="ECO:0000313" key="8">
    <source>
        <dbReference type="Proteomes" id="UP000034740"/>
    </source>
</evidence>
<protein>
    <recommendedName>
        <fullName evidence="4 5">Small ribosomal subunit protein uS8</fullName>
    </recommendedName>
</protein>
<proteinExistence type="inferred from homology"/>
<comment type="caution">
    <text evidence="7">The sequence shown here is derived from an EMBL/GenBank/DDBJ whole genome shotgun (WGS) entry which is preliminary data.</text>
</comment>
<reference evidence="7 8" key="1">
    <citation type="journal article" date="2015" name="Nature">
        <title>rRNA introns, odd ribosomes, and small enigmatic genomes across a large radiation of phyla.</title>
        <authorList>
            <person name="Brown C.T."/>
            <person name="Hug L.A."/>
            <person name="Thomas B.C."/>
            <person name="Sharon I."/>
            <person name="Castelle C.J."/>
            <person name="Singh A."/>
            <person name="Wilkins M.J."/>
            <person name="Williams K.H."/>
            <person name="Banfield J.F."/>
        </authorList>
    </citation>
    <scope>NUCLEOTIDE SEQUENCE [LARGE SCALE GENOMIC DNA]</scope>
</reference>
<dbReference type="GO" id="GO:1990904">
    <property type="term" value="C:ribonucleoprotein complex"/>
    <property type="evidence" value="ECO:0007669"/>
    <property type="project" value="UniProtKB-KW"/>
</dbReference>
<dbReference type="Proteomes" id="UP000034740">
    <property type="component" value="Unassembled WGS sequence"/>
</dbReference>
<dbReference type="PANTHER" id="PTHR11758">
    <property type="entry name" value="40S RIBOSOMAL PROTEIN S15A"/>
    <property type="match status" value="1"/>
</dbReference>
<comment type="function">
    <text evidence="5">One of the primary rRNA binding proteins, it binds directly to 16S rRNA central domain where it helps coordinate assembly of the platform of the 30S subunit.</text>
</comment>
<dbReference type="GO" id="GO:0003735">
    <property type="term" value="F:structural constituent of ribosome"/>
    <property type="evidence" value="ECO:0007669"/>
    <property type="project" value="InterPro"/>
</dbReference>
<name>A0A0G1XYH4_9BACT</name>
<evidence type="ECO:0000256" key="3">
    <source>
        <dbReference type="ARBA" id="ARBA00023274"/>
    </source>
</evidence>
<dbReference type="Pfam" id="PF00410">
    <property type="entry name" value="Ribosomal_S8"/>
    <property type="match status" value="1"/>
</dbReference>
<evidence type="ECO:0000313" key="7">
    <source>
        <dbReference type="EMBL" id="KKW36041.1"/>
    </source>
</evidence>